<comment type="caution">
    <text evidence="3">The sequence shown here is derived from an EMBL/GenBank/DDBJ whole genome shotgun (WGS) entry which is preliminary data.</text>
</comment>
<name>A0ABT8RG32_9BACT</name>
<organism evidence="3 4">
    <name type="scientific">Rhodocytophaga aerolata</name>
    <dbReference type="NCBI Taxonomy" id="455078"/>
    <lineage>
        <taxon>Bacteria</taxon>
        <taxon>Pseudomonadati</taxon>
        <taxon>Bacteroidota</taxon>
        <taxon>Cytophagia</taxon>
        <taxon>Cytophagales</taxon>
        <taxon>Rhodocytophagaceae</taxon>
        <taxon>Rhodocytophaga</taxon>
    </lineage>
</organism>
<comment type="similarity">
    <text evidence="1">Belongs to the initiator RepB protein family.</text>
</comment>
<evidence type="ECO:0000256" key="1">
    <source>
        <dbReference type="ARBA" id="ARBA00038283"/>
    </source>
</evidence>
<evidence type="ECO:0000259" key="2">
    <source>
        <dbReference type="Pfam" id="PF01051"/>
    </source>
</evidence>
<dbReference type="SUPFAM" id="SSF46785">
    <property type="entry name" value="Winged helix' DNA-binding domain"/>
    <property type="match status" value="2"/>
</dbReference>
<feature type="domain" description="Initiator Rep protein WH1" evidence="2">
    <location>
        <begin position="19"/>
        <end position="158"/>
    </location>
</feature>
<evidence type="ECO:0000313" key="4">
    <source>
        <dbReference type="Proteomes" id="UP001168528"/>
    </source>
</evidence>
<dbReference type="InterPro" id="IPR000525">
    <property type="entry name" value="Initiator_Rep_WH1"/>
</dbReference>
<evidence type="ECO:0000313" key="3">
    <source>
        <dbReference type="EMBL" id="MDO1451067.1"/>
    </source>
</evidence>
<proteinExistence type="inferred from homology"/>
<dbReference type="RefSeq" id="WP_302041867.1">
    <property type="nucleotide sequence ID" value="NZ_JAUKPO010000042.1"/>
</dbReference>
<sequence>MKLKPQFELFKTQENRDLAQHNNLITGRYSMGVIESRIFISMLARLNKSDTSFDWIRIPINEVISTLDGDSYKSLKEACDNLTGFKINAKKNEKDTFDFVVIVARCMHKKGSGYIYSKFFDDAKPFLLQLAGNFTTAELYQLTQIKNPHAIRIYWLLKSLFNTNQYKISISELKAMLFGKEAQDKYDLYADFKRRIIIPVQDELKTSDRPFSFKEIKDGRAVKEIIFQVNVGPSNSLEKEFEEPIYNLLISLGISIKSIPKIAELINEGIINEDYINHVISVKKKEKSTGKIKSLNGAIYKAIVDLHLMEEFKSSKNKAKTSKIATKSQIEVLQQLISINKAEELYKEAIAKGTTTYPFNGFVKMLKVNKNIIVEGFSY</sequence>
<dbReference type="InterPro" id="IPR036390">
    <property type="entry name" value="WH_DNA-bd_sf"/>
</dbReference>
<dbReference type="InterPro" id="IPR036388">
    <property type="entry name" value="WH-like_DNA-bd_sf"/>
</dbReference>
<gene>
    <name evidence="3" type="ORF">Q0590_32635</name>
</gene>
<keyword evidence="4" id="KW-1185">Reference proteome</keyword>
<dbReference type="Proteomes" id="UP001168528">
    <property type="component" value="Unassembled WGS sequence"/>
</dbReference>
<dbReference type="Pfam" id="PF01051">
    <property type="entry name" value="Rep3_N"/>
    <property type="match status" value="1"/>
</dbReference>
<dbReference type="EMBL" id="JAUKPO010000042">
    <property type="protein sequence ID" value="MDO1451067.1"/>
    <property type="molecule type" value="Genomic_DNA"/>
</dbReference>
<reference evidence="3" key="1">
    <citation type="submission" date="2023-07" db="EMBL/GenBank/DDBJ databases">
        <title>The genome sequence of Rhodocytophaga aerolata KACC 12507.</title>
        <authorList>
            <person name="Zhang X."/>
        </authorList>
    </citation>
    <scope>NUCLEOTIDE SEQUENCE</scope>
    <source>
        <strain evidence="3">KACC 12507</strain>
    </source>
</reference>
<dbReference type="Pfam" id="PF21205">
    <property type="entry name" value="Rep3_C"/>
    <property type="match status" value="1"/>
</dbReference>
<accession>A0ABT8RG32</accession>
<dbReference type="Gene3D" id="1.10.10.10">
    <property type="entry name" value="Winged helix-like DNA-binding domain superfamily/Winged helix DNA-binding domain"/>
    <property type="match status" value="2"/>
</dbReference>
<protein>
    <submittedName>
        <fullName evidence="3">Replication initiation protein</fullName>
    </submittedName>
</protein>